<dbReference type="InterPro" id="IPR046232">
    <property type="entry name" value="DUF6265"/>
</dbReference>
<proteinExistence type="predicted"/>
<dbReference type="RefSeq" id="WP_246014040.1">
    <property type="nucleotide sequence ID" value="NZ_SNXR01000016.1"/>
</dbReference>
<evidence type="ECO:0000259" key="1">
    <source>
        <dbReference type="Pfam" id="PF19780"/>
    </source>
</evidence>
<dbReference type="EMBL" id="SNXR01000016">
    <property type="protein sequence ID" value="TDP58010.1"/>
    <property type="molecule type" value="Genomic_DNA"/>
</dbReference>
<sequence length="158" mass="18156">MKNVVILAVVVVFISCQNKSEKKFDELEKMSWLVGEWENKMPEGVLTESWTKANDSTFIGKTLFINEKDTLHSEDIVLTQKGENLLYIPTVKGQNDDKPVEFKMMESKIENEFAFENPKHDYPQKIVYKKVNETNLVATISGKQQGKSSSESYPMKKK</sequence>
<gene>
    <name evidence="2" type="ORF">BC748_2525</name>
</gene>
<accession>A0A4R6Q7F7</accession>
<keyword evidence="3" id="KW-1185">Reference proteome</keyword>
<evidence type="ECO:0000313" key="3">
    <source>
        <dbReference type="Proteomes" id="UP000295260"/>
    </source>
</evidence>
<organism evidence="2 3">
    <name type="scientific">Flavobacterium dankookense</name>
    <dbReference type="NCBI Taxonomy" id="706186"/>
    <lineage>
        <taxon>Bacteria</taxon>
        <taxon>Pseudomonadati</taxon>
        <taxon>Bacteroidota</taxon>
        <taxon>Flavobacteriia</taxon>
        <taxon>Flavobacteriales</taxon>
        <taxon>Flavobacteriaceae</taxon>
        <taxon>Flavobacterium</taxon>
    </lineage>
</organism>
<name>A0A4R6Q7F7_9FLAO</name>
<feature type="domain" description="DUF6265" evidence="1">
    <location>
        <begin position="31"/>
        <end position="141"/>
    </location>
</feature>
<dbReference type="Proteomes" id="UP000295260">
    <property type="component" value="Unassembled WGS sequence"/>
</dbReference>
<dbReference type="PROSITE" id="PS51257">
    <property type="entry name" value="PROKAR_LIPOPROTEIN"/>
    <property type="match status" value="1"/>
</dbReference>
<protein>
    <recommendedName>
        <fullName evidence="1">DUF6265 domain-containing protein</fullName>
    </recommendedName>
</protein>
<evidence type="ECO:0000313" key="2">
    <source>
        <dbReference type="EMBL" id="TDP58010.1"/>
    </source>
</evidence>
<dbReference type="AlphaFoldDB" id="A0A4R6Q7F7"/>
<reference evidence="2 3" key="1">
    <citation type="submission" date="2019-03" db="EMBL/GenBank/DDBJ databases">
        <title>Genomic Encyclopedia of Archaeal and Bacterial Type Strains, Phase II (KMG-II): from individual species to whole genera.</title>
        <authorList>
            <person name="Goeker M."/>
        </authorList>
    </citation>
    <scope>NUCLEOTIDE SEQUENCE [LARGE SCALE GENOMIC DNA]</scope>
    <source>
        <strain evidence="2 3">DSM 25687</strain>
    </source>
</reference>
<dbReference type="Pfam" id="PF19780">
    <property type="entry name" value="DUF6265"/>
    <property type="match status" value="1"/>
</dbReference>
<comment type="caution">
    <text evidence="2">The sequence shown here is derived from an EMBL/GenBank/DDBJ whole genome shotgun (WGS) entry which is preliminary data.</text>
</comment>